<protein>
    <submittedName>
        <fullName evidence="1">3-methyladenine DNA glycosylase AlkD</fullName>
    </submittedName>
</protein>
<dbReference type="OrthoDB" id="9775346at2"/>
<sequence>METTREIAARISAELAALGTPERAVQEKRYLKSSLDHFGATLPATRRVAVRESEGMSRARLLDLVAELWDTSVHELHMAAVEALAHRAEALDRRDLPLAERLIRESAGWALVDPLAIQVVGPILGDDLAPLDRWITDPDLWIRRTALLAHIPRARAGTADLPRIAAYAEAALPEKEFFIRKSLGWLLRELTRTEPGWVADWVAAHLRTASGVTFREAVRRLPDETREALVQARATPA</sequence>
<organism evidence="1 2">
    <name type="scientific">Actinocorallia herbida</name>
    <dbReference type="NCBI Taxonomy" id="58109"/>
    <lineage>
        <taxon>Bacteria</taxon>
        <taxon>Bacillati</taxon>
        <taxon>Actinomycetota</taxon>
        <taxon>Actinomycetes</taxon>
        <taxon>Streptosporangiales</taxon>
        <taxon>Thermomonosporaceae</taxon>
        <taxon>Actinocorallia</taxon>
    </lineage>
</organism>
<keyword evidence="2" id="KW-1185">Reference proteome</keyword>
<dbReference type="InterPro" id="IPR016024">
    <property type="entry name" value="ARM-type_fold"/>
</dbReference>
<dbReference type="Gene3D" id="1.25.10.90">
    <property type="match status" value="1"/>
</dbReference>
<dbReference type="AlphaFoldDB" id="A0A3N1DAR7"/>
<proteinExistence type="predicted"/>
<dbReference type="SUPFAM" id="SSF48371">
    <property type="entry name" value="ARM repeat"/>
    <property type="match status" value="1"/>
</dbReference>
<dbReference type="PANTHER" id="PTHR34070">
    <property type="entry name" value="ARMADILLO-TYPE FOLD"/>
    <property type="match status" value="1"/>
</dbReference>
<evidence type="ECO:0000313" key="2">
    <source>
        <dbReference type="Proteomes" id="UP000272400"/>
    </source>
</evidence>
<dbReference type="RefSeq" id="WP_123669186.1">
    <property type="nucleotide sequence ID" value="NZ_RJKE01000001.1"/>
</dbReference>
<dbReference type="EMBL" id="RJKE01000001">
    <property type="protein sequence ID" value="ROO90198.1"/>
    <property type="molecule type" value="Genomic_DNA"/>
</dbReference>
<name>A0A3N1DAR7_9ACTN</name>
<reference evidence="1 2" key="1">
    <citation type="submission" date="2018-11" db="EMBL/GenBank/DDBJ databases">
        <title>Sequencing the genomes of 1000 actinobacteria strains.</title>
        <authorList>
            <person name="Klenk H.-P."/>
        </authorList>
    </citation>
    <scope>NUCLEOTIDE SEQUENCE [LARGE SCALE GENOMIC DNA]</scope>
    <source>
        <strain evidence="1 2">DSM 44254</strain>
    </source>
</reference>
<dbReference type="Pfam" id="PF08713">
    <property type="entry name" value="DNA_alkylation"/>
    <property type="match status" value="1"/>
</dbReference>
<evidence type="ECO:0000313" key="1">
    <source>
        <dbReference type="EMBL" id="ROO90198.1"/>
    </source>
</evidence>
<accession>A0A3N1DAR7</accession>
<dbReference type="InterPro" id="IPR014825">
    <property type="entry name" value="DNA_alkylation"/>
</dbReference>
<comment type="caution">
    <text evidence="1">The sequence shown here is derived from an EMBL/GenBank/DDBJ whole genome shotgun (WGS) entry which is preliminary data.</text>
</comment>
<dbReference type="PANTHER" id="PTHR34070:SF1">
    <property type="entry name" value="DNA ALKYLATION REPAIR PROTEIN"/>
    <property type="match status" value="1"/>
</dbReference>
<gene>
    <name evidence="1" type="ORF">EDD29_7916</name>
</gene>
<dbReference type="Proteomes" id="UP000272400">
    <property type="component" value="Unassembled WGS sequence"/>
</dbReference>